<name>A0A3P4AQ66_THETH</name>
<proteinExistence type="predicted"/>
<protein>
    <submittedName>
        <fullName evidence="1">Uncharacterized protein</fullName>
    </submittedName>
</protein>
<dbReference type="EMBL" id="LR027517">
    <property type="protein sequence ID" value="VCU53285.1"/>
    <property type="molecule type" value="Genomic_DNA"/>
</dbReference>
<sequence>MPGWKRLGLLALYVLLTLVASTGVAPQLYLMERQNPALQADCRAPGEEVHHSLLCGLQLAPGLPPVDPPAPPGPMAFFRVRPEARAGFPPPFPLPGPPRAPPFLA</sequence>
<dbReference type="RefSeq" id="WP_124104717.1">
    <property type="nucleotide sequence ID" value="NZ_LR027517.1"/>
</dbReference>
<dbReference type="AlphaFoldDB" id="A0A3P4AQ66"/>
<organism evidence="1 2">
    <name type="scientific">Thermus thermophilus</name>
    <dbReference type="NCBI Taxonomy" id="274"/>
    <lineage>
        <taxon>Bacteria</taxon>
        <taxon>Thermotogati</taxon>
        <taxon>Deinococcota</taxon>
        <taxon>Deinococci</taxon>
        <taxon>Thermales</taxon>
        <taxon>Thermaceae</taxon>
        <taxon>Thermus</taxon>
    </lineage>
</organism>
<gene>
    <name evidence="1" type="ORF">TTHN1_01051</name>
</gene>
<dbReference type="Proteomes" id="UP000279841">
    <property type="component" value="Chromosome"/>
</dbReference>
<evidence type="ECO:0000313" key="1">
    <source>
        <dbReference type="EMBL" id="VCU53285.1"/>
    </source>
</evidence>
<evidence type="ECO:0000313" key="2">
    <source>
        <dbReference type="Proteomes" id="UP000279841"/>
    </source>
</evidence>
<accession>A0A3P4AQ66</accession>
<reference evidence="1 2" key="1">
    <citation type="submission" date="2018-10" db="EMBL/GenBank/DDBJ databases">
        <authorList>
            <person name="Peiro R."/>
            <person name="Begona"/>
            <person name="Cbmso G."/>
            <person name="Lopez M."/>
            <person name="Gonzalez S."/>
            <person name="Sacristan E."/>
            <person name="Castillo E."/>
        </authorList>
    </citation>
    <scope>NUCLEOTIDE SEQUENCE [LARGE SCALE GENOMIC DNA]</scope>
    <source>
        <strain evidence="1">TTHNAR1</strain>
    </source>
</reference>